<keyword evidence="4 5" id="KW-0002">3D-structure</keyword>
<dbReference type="PIR" id="G70450">
    <property type="entry name" value="G70450"/>
</dbReference>
<dbReference type="OrthoDB" id="13157at2"/>
<name>O67633_AQUAE</name>
<protein>
    <recommendedName>
        <fullName evidence="6">DUF507 family protein</fullName>
    </recommendedName>
</protein>
<dbReference type="KEGG" id="aae:aq_1752"/>
<evidence type="ECO:0000313" key="3">
    <source>
        <dbReference type="Proteomes" id="UP000000798"/>
    </source>
</evidence>
<gene>
    <name evidence="2" type="ordered locus">aq_1752</name>
</gene>
<feature type="coiled-coil region" evidence="1">
    <location>
        <begin position="35"/>
        <end position="77"/>
    </location>
</feature>
<evidence type="ECO:0000313" key="2">
    <source>
        <dbReference type="EMBL" id="AAC07599.1"/>
    </source>
</evidence>
<accession>O67633</accession>
<reference evidence="2 3" key="1">
    <citation type="journal article" date="1998" name="Nature">
        <title>The complete genome of the hyperthermophilic bacterium Aquifex aeolicus.</title>
        <authorList>
            <person name="Deckert G."/>
            <person name="Warren P.V."/>
            <person name="Gaasterland T."/>
            <person name="Young W.G."/>
            <person name="Lenox A.L."/>
            <person name="Graham D.E."/>
            <person name="Overbeek R."/>
            <person name="Snead M.A."/>
            <person name="Keller M."/>
            <person name="Aujay M."/>
            <person name="Huber R."/>
            <person name="Feldman R.A."/>
            <person name="Short J.M."/>
            <person name="Olson G.J."/>
            <person name="Swanson R.V."/>
        </authorList>
    </citation>
    <scope>NUCLEOTIDE SEQUENCE [LARGE SCALE GENOMIC DNA]</scope>
    <source>
        <strain evidence="2 3">VF5</strain>
    </source>
</reference>
<dbReference type="InterPro" id="IPR007463">
    <property type="entry name" value="DUF507"/>
</dbReference>
<dbReference type="AlphaFoldDB" id="O67633"/>
<dbReference type="RefSeq" id="WP_010881136.1">
    <property type="nucleotide sequence ID" value="NC_000918.1"/>
</dbReference>
<dbReference type="EMBL" id="AE000657">
    <property type="protein sequence ID" value="AAC07599.1"/>
    <property type="molecule type" value="Genomic_DNA"/>
</dbReference>
<dbReference type="eggNOG" id="COG2952">
    <property type="taxonomic scope" value="Bacteria"/>
</dbReference>
<proteinExistence type="evidence at protein level"/>
<evidence type="ECO:0000256" key="1">
    <source>
        <dbReference type="SAM" id="Coils"/>
    </source>
</evidence>
<dbReference type="SMR" id="O67633"/>
<dbReference type="PDB" id="8T8K">
    <property type="method" value="X-ray"/>
    <property type="resolution" value="1.88 A"/>
    <property type="chains" value="A=1-183"/>
</dbReference>
<keyword evidence="3" id="KW-1185">Reference proteome</keyword>
<dbReference type="SASBDB" id="O67633"/>
<dbReference type="Pfam" id="PF04368">
    <property type="entry name" value="DUF507"/>
    <property type="match status" value="1"/>
</dbReference>
<dbReference type="InParanoid" id="O67633"/>
<reference evidence="4 5" key="2">
    <citation type="journal article" date="2023" name="Sci. Rep.">
        <title>Crystal structure of domain of unknown function 507 (DUF507) reveals a new protein fold.</title>
        <authorList>
            <person name="McKay C.E."/>
            <person name="Cheng J."/>
            <person name="Tanner J.J."/>
        </authorList>
    </citation>
    <scope>X-RAY CRYSTALLOGRAPHY (1.88 ANGSTROMS)</scope>
</reference>
<dbReference type="EnsemblBacteria" id="AAC07599">
    <property type="protein sequence ID" value="AAC07599"/>
    <property type="gene ID" value="aq_1752"/>
</dbReference>
<dbReference type="Proteomes" id="UP000000798">
    <property type="component" value="Chromosome"/>
</dbReference>
<dbReference type="PDB" id="8T8L">
    <property type="method" value="Other"/>
    <property type="resolution" value="1.90 A"/>
    <property type="chains" value="A=1-183"/>
</dbReference>
<dbReference type="STRING" id="224324.aq_1752"/>
<keyword evidence="1" id="KW-0175">Coiled coil</keyword>
<dbReference type="PATRIC" id="fig|224324.8.peg.1351"/>
<evidence type="ECO:0008006" key="6">
    <source>
        <dbReference type="Google" id="ProtNLM"/>
    </source>
</evidence>
<dbReference type="HOGENOM" id="CLU_103381_0_0_0"/>
<organism evidence="2 3">
    <name type="scientific">Aquifex aeolicus (strain VF5)</name>
    <dbReference type="NCBI Taxonomy" id="224324"/>
    <lineage>
        <taxon>Bacteria</taxon>
        <taxon>Pseudomonadati</taxon>
        <taxon>Aquificota</taxon>
        <taxon>Aquificia</taxon>
        <taxon>Aquificales</taxon>
        <taxon>Aquificaceae</taxon>
        <taxon>Aquifex</taxon>
    </lineage>
</organism>
<evidence type="ECO:0007829" key="5">
    <source>
        <dbReference type="PDB" id="8T8L"/>
    </source>
</evidence>
<evidence type="ECO:0007829" key="4">
    <source>
        <dbReference type="PDB" id="8T8K"/>
    </source>
</evidence>
<sequence length="183" mass="21813">MRLPERLVEAIAESIIQKLGKEEGILELEDPATFKKKIISLFKEADREEKELEEKAKAVLRENLEVLERENIDYRTAFLAVKRKLAEEMNINVDRRERLNQIINRIMDLIMKDESVEIYEDPPVIRKKIREIVLGALKIEEEIEKTVRQRIKKYSRDLLEGSPEWQILWKRIYEDELKKRGLA</sequence>